<gene>
    <name evidence="1" type="ORF">METZ01_LOCUS181153</name>
</gene>
<dbReference type="AlphaFoldDB" id="A0A382CQZ8"/>
<organism evidence="1">
    <name type="scientific">marine metagenome</name>
    <dbReference type="NCBI Taxonomy" id="408172"/>
    <lineage>
        <taxon>unclassified sequences</taxon>
        <taxon>metagenomes</taxon>
        <taxon>ecological metagenomes</taxon>
    </lineage>
</organism>
<dbReference type="PROSITE" id="PS51257">
    <property type="entry name" value="PROKAR_LIPOPROTEIN"/>
    <property type="match status" value="1"/>
</dbReference>
<accession>A0A382CQZ8</accession>
<dbReference type="EMBL" id="UINC01035615">
    <property type="protein sequence ID" value="SVB28299.1"/>
    <property type="molecule type" value="Genomic_DNA"/>
</dbReference>
<proteinExistence type="predicted"/>
<sequence length="155" mass="18106">MIIKLKLLALLISMIFVSCGPQILNRPLTNDSKQVFTVLNQIKYSKKDEYKDLLYDKVIPALRAYKDISDEKDKLNQMVNDGMYVIEPKSVGDDSTWMFVYIVKPYIKGANYNIIPPLKQMYGDKEAKEIFKRWNKCYSSKQIAYWSSDDITKIK</sequence>
<reference evidence="1" key="1">
    <citation type="submission" date="2018-05" db="EMBL/GenBank/DDBJ databases">
        <authorList>
            <person name="Lanie J.A."/>
            <person name="Ng W.-L."/>
            <person name="Kazmierczak K.M."/>
            <person name="Andrzejewski T.M."/>
            <person name="Davidsen T.M."/>
            <person name="Wayne K.J."/>
            <person name="Tettelin H."/>
            <person name="Glass J.I."/>
            <person name="Rusch D."/>
            <person name="Podicherti R."/>
            <person name="Tsui H.-C.T."/>
            <person name="Winkler M.E."/>
        </authorList>
    </citation>
    <scope>NUCLEOTIDE SEQUENCE</scope>
</reference>
<protein>
    <recommendedName>
        <fullName evidence="2">Lipoprotein</fullName>
    </recommendedName>
</protein>
<evidence type="ECO:0000313" key="1">
    <source>
        <dbReference type="EMBL" id="SVB28299.1"/>
    </source>
</evidence>
<evidence type="ECO:0008006" key="2">
    <source>
        <dbReference type="Google" id="ProtNLM"/>
    </source>
</evidence>
<name>A0A382CQZ8_9ZZZZ</name>